<organism evidence="1 2">
    <name type="scientific">Cerrena zonata</name>
    <dbReference type="NCBI Taxonomy" id="2478898"/>
    <lineage>
        <taxon>Eukaryota</taxon>
        <taxon>Fungi</taxon>
        <taxon>Dikarya</taxon>
        <taxon>Basidiomycota</taxon>
        <taxon>Agaricomycotina</taxon>
        <taxon>Agaricomycetes</taxon>
        <taxon>Polyporales</taxon>
        <taxon>Cerrenaceae</taxon>
        <taxon>Cerrena</taxon>
    </lineage>
</organism>
<proteinExistence type="predicted"/>
<evidence type="ECO:0000313" key="2">
    <source>
        <dbReference type="Proteomes" id="UP001385951"/>
    </source>
</evidence>
<comment type="caution">
    <text evidence="1">The sequence shown here is derived from an EMBL/GenBank/DDBJ whole genome shotgun (WGS) entry which is preliminary data.</text>
</comment>
<reference evidence="1 2" key="1">
    <citation type="submission" date="2022-09" db="EMBL/GenBank/DDBJ databases">
        <authorList>
            <person name="Palmer J.M."/>
        </authorList>
    </citation>
    <scope>NUCLEOTIDE SEQUENCE [LARGE SCALE GENOMIC DNA]</scope>
    <source>
        <strain evidence="1 2">DSM 7382</strain>
    </source>
</reference>
<keyword evidence="2" id="KW-1185">Reference proteome</keyword>
<accession>A0AAW0G3D1</accession>
<gene>
    <name evidence="1" type="ORF">QCA50_011743</name>
</gene>
<sequence length="50" mass="5710">MALIEATGTITIRRYDRSSLPTQPLVYCTPSFLVPPLQRDYVYSDCRTVT</sequence>
<dbReference type="EMBL" id="JASBNA010000022">
    <property type="protein sequence ID" value="KAK7684909.1"/>
    <property type="molecule type" value="Genomic_DNA"/>
</dbReference>
<name>A0AAW0G3D1_9APHY</name>
<evidence type="ECO:0000313" key="1">
    <source>
        <dbReference type="EMBL" id="KAK7684909.1"/>
    </source>
</evidence>
<dbReference type="AlphaFoldDB" id="A0AAW0G3D1"/>
<dbReference type="Proteomes" id="UP001385951">
    <property type="component" value="Unassembled WGS sequence"/>
</dbReference>
<protein>
    <submittedName>
        <fullName evidence="1">Uncharacterized protein</fullName>
    </submittedName>
</protein>